<comment type="caution">
    <text evidence="4">The sequence shown here is derived from an EMBL/GenBank/DDBJ whole genome shotgun (WGS) entry which is preliminary data.</text>
</comment>
<feature type="domain" description="Dipeptidylpeptidase IV N-terminal" evidence="3">
    <location>
        <begin position="169"/>
        <end position="464"/>
    </location>
</feature>
<feature type="chain" id="PRO_5046156262" evidence="1">
    <location>
        <begin position="20"/>
        <end position="770"/>
    </location>
</feature>
<proteinExistence type="predicted"/>
<evidence type="ECO:0000256" key="1">
    <source>
        <dbReference type="SAM" id="SignalP"/>
    </source>
</evidence>
<dbReference type="Gene3D" id="2.140.10.30">
    <property type="entry name" value="Dipeptidylpeptidase IV, N-terminal domain"/>
    <property type="match status" value="1"/>
</dbReference>
<dbReference type="Pfam" id="PF00930">
    <property type="entry name" value="DPPIV_N"/>
    <property type="match status" value="1"/>
</dbReference>
<feature type="domain" description="Peptidase S9 prolyl oligopeptidase catalytic" evidence="2">
    <location>
        <begin position="553"/>
        <end position="749"/>
    </location>
</feature>
<dbReference type="InterPro" id="IPR001375">
    <property type="entry name" value="Peptidase_S9_cat"/>
</dbReference>
<name>A0ABT9EHN7_9SPHN</name>
<dbReference type="SUPFAM" id="SSF82171">
    <property type="entry name" value="DPP6 N-terminal domain-like"/>
    <property type="match status" value="1"/>
</dbReference>
<evidence type="ECO:0000313" key="4">
    <source>
        <dbReference type="EMBL" id="MDP1026138.1"/>
    </source>
</evidence>
<protein>
    <submittedName>
        <fullName evidence="4">DPP IV N-terminal domain-containing protein</fullName>
    </submittedName>
</protein>
<evidence type="ECO:0000313" key="5">
    <source>
        <dbReference type="Proteomes" id="UP001230685"/>
    </source>
</evidence>
<dbReference type="InterPro" id="IPR029058">
    <property type="entry name" value="AB_hydrolase_fold"/>
</dbReference>
<keyword evidence="1" id="KW-0732">Signal</keyword>
<dbReference type="EMBL" id="JAUUDS010000001">
    <property type="protein sequence ID" value="MDP1026138.1"/>
    <property type="molecule type" value="Genomic_DNA"/>
</dbReference>
<organism evidence="4 5">
    <name type="scientific">Sphingomonas aurea</name>
    <dbReference type="NCBI Taxonomy" id="3063994"/>
    <lineage>
        <taxon>Bacteria</taxon>
        <taxon>Pseudomonadati</taxon>
        <taxon>Pseudomonadota</taxon>
        <taxon>Alphaproteobacteria</taxon>
        <taxon>Sphingomonadales</taxon>
        <taxon>Sphingomonadaceae</taxon>
        <taxon>Sphingomonas</taxon>
    </lineage>
</organism>
<dbReference type="InterPro" id="IPR002469">
    <property type="entry name" value="Peptidase_S9B_N"/>
</dbReference>
<accession>A0ABT9EHN7</accession>
<dbReference type="PANTHER" id="PTHR11731">
    <property type="entry name" value="PROTEASE FAMILY S9B,C DIPEPTIDYL-PEPTIDASE IV-RELATED"/>
    <property type="match status" value="1"/>
</dbReference>
<dbReference type="PANTHER" id="PTHR11731:SF193">
    <property type="entry name" value="DIPEPTIDYL PEPTIDASE 9"/>
    <property type="match status" value="1"/>
</dbReference>
<dbReference type="InterPro" id="IPR050278">
    <property type="entry name" value="Serine_Prot_S9B/DPPIV"/>
</dbReference>
<reference evidence="4 5" key="1">
    <citation type="submission" date="2023-07" db="EMBL/GenBank/DDBJ databases">
        <authorList>
            <person name="Kim M.K."/>
        </authorList>
    </citation>
    <scope>NUCLEOTIDE SEQUENCE [LARGE SCALE GENOMIC DNA]</scope>
    <source>
        <strain evidence="4 5">KR1UV-12</strain>
    </source>
</reference>
<dbReference type="Proteomes" id="UP001230685">
    <property type="component" value="Unassembled WGS sequence"/>
</dbReference>
<sequence length="770" mass="84272">MRAWLLGLALASSGSAAMAADQETPAPAPVPVVAEQPATLTLARVFGNPDLSGVQPRAVRLSPDGRLVTMLRARADEKERFDLWAVDTATGAERMLVDSRAIGSGAELSEAEKMQRERSRIGGSRGIVSYDWSPDGRSILVPLDGDLYMATLDGQTTRLTQGGSGGLNPVISPRGTTISFVRDQNLYVQPVKAGGAAKAITTDGAGTVHWGEAEFVAQEEMDRRTGYWWSPDERYIAVERFDEAPVKVAVRAAIGATGTRVYEQRYPAAGTPNVLVELYVMKPDGSGAVKVNLGTERDIYLARVDWLPDGSALLVQRESRDQHRLDMLRVDPATGRATPLFSEKAGQRSWLNLSDAYRPLGDGSLIWRSERSGFGHLYRFAAGKWTQLTRGDWVVSDLVGVDEKRGRIFFTANKDDVLEQHVYAVDIAKPNQVTRLTERGYTYTAAMDGAASRLILSRSGPAQPAQTYLADVEGKRLAWLNENAVVPGHPYFPYLPSHQPTKFGTLKAADGSVLHWEMIAPPLEPGKRYPVFFQHYGGPGSQTVTRGWQGALPQFLVDQGWIFFQIDNRGSPHRGKAFEDQIYHAMGTVEVADQLAGAEYLKTLSFVDPTRIATYGWSYGGYMSVKMLEKTPGVYAAAVAGAPVTEWQLYDTHYTERYMGDPRLDPAGYAASNAVSDAAKIRDPLLLIHGMADDNVFLDNSTALAAELQRTATPFEMMFYPGQTHRVGGAGISEHLWGTILNFLDRTVKSRPEPVPVADTALPPPPTPEN</sequence>
<evidence type="ECO:0000259" key="2">
    <source>
        <dbReference type="Pfam" id="PF00326"/>
    </source>
</evidence>
<dbReference type="Gene3D" id="3.40.50.1820">
    <property type="entry name" value="alpha/beta hydrolase"/>
    <property type="match status" value="1"/>
</dbReference>
<feature type="signal peptide" evidence="1">
    <location>
        <begin position="1"/>
        <end position="19"/>
    </location>
</feature>
<dbReference type="Pfam" id="PF00326">
    <property type="entry name" value="Peptidase_S9"/>
    <property type="match status" value="1"/>
</dbReference>
<dbReference type="SUPFAM" id="SSF53474">
    <property type="entry name" value="alpha/beta-Hydrolases"/>
    <property type="match status" value="1"/>
</dbReference>
<keyword evidence="5" id="KW-1185">Reference proteome</keyword>
<gene>
    <name evidence="4" type="ORF">Q5H91_02850</name>
</gene>
<evidence type="ECO:0000259" key="3">
    <source>
        <dbReference type="Pfam" id="PF00930"/>
    </source>
</evidence>